<dbReference type="EMBL" id="JADWDC010000076">
    <property type="protein sequence ID" value="MCC0179309.1"/>
    <property type="molecule type" value="Genomic_DNA"/>
</dbReference>
<keyword evidence="1" id="KW-0472">Membrane</keyword>
<dbReference type="InterPro" id="IPR019127">
    <property type="entry name" value="Exosortase"/>
</dbReference>
<gene>
    <name evidence="2" type="ORF">I4641_20310</name>
</gene>
<name>A0A964FKN1_9CYAN</name>
<evidence type="ECO:0000313" key="2">
    <source>
        <dbReference type="EMBL" id="MCC0179309.1"/>
    </source>
</evidence>
<proteinExistence type="predicted"/>
<dbReference type="Proteomes" id="UP000729733">
    <property type="component" value="Unassembled WGS sequence"/>
</dbReference>
<feature type="transmembrane region" description="Helical" evidence="1">
    <location>
        <begin position="86"/>
        <end position="106"/>
    </location>
</feature>
<evidence type="ECO:0000313" key="3">
    <source>
        <dbReference type="Proteomes" id="UP000729733"/>
    </source>
</evidence>
<feature type="transmembrane region" description="Helical" evidence="1">
    <location>
        <begin position="6"/>
        <end position="24"/>
    </location>
</feature>
<feature type="transmembrane region" description="Helical" evidence="1">
    <location>
        <begin position="112"/>
        <end position="131"/>
    </location>
</feature>
<comment type="caution">
    <text evidence="2">The sequence shown here is derived from an EMBL/GenBank/DDBJ whole genome shotgun (WGS) entry which is preliminary data.</text>
</comment>
<keyword evidence="1" id="KW-1133">Transmembrane helix</keyword>
<evidence type="ECO:0000256" key="1">
    <source>
        <dbReference type="SAM" id="Phobius"/>
    </source>
</evidence>
<organism evidence="2 3">
    <name type="scientific">Waterburya agarophytonicola KI4</name>
    <dbReference type="NCBI Taxonomy" id="2874699"/>
    <lineage>
        <taxon>Bacteria</taxon>
        <taxon>Bacillati</taxon>
        <taxon>Cyanobacteriota</taxon>
        <taxon>Cyanophyceae</taxon>
        <taxon>Pleurocapsales</taxon>
        <taxon>Hyellaceae</taxon>
        <taxon>Waterburya</taxon>
        <taxon>Waterburya agarophytonicola</taxon>
    </lineage>
</organism>
<dbReference type="RefSeq" id="WP_229642408.1">
    <property type="nucleotide sequence ID" value="NZ_JADWDC010000076.1"/>
</dbReference>
<accession>A0A964FKN1</accession>
<keyword evidence="3" id="KW-1185">Reference proteome</keyword>
<reference evidence="2" key="1">
    <citation type="journal article" date="2021" name="Antonie Van Leeuwenhoek">
        <title>Draft genome and description of Waterburya agarophytonicola gen. nov. sp. nov. (Pleurocapsales, Cyanobacteria): a seaweed symbiont.</title>
        <authorList>
            <person name="Bonthond G."/>
            <person name="Shalygin S."/>
            <person name="Bayer T."/>
            <person name="Weinberger F."/>
        </authorList>
    </citation>
    <scope>NUCLEOTIDE SEQUENCE</scope>
    <source>
        <strain evidence="2">KI4</strain>
    </source>
</reference>
<dbReference type="AlphaFoldDB" id="A0A964FKN1"/>
<dbReference type="Pfam" id="PF09721">
    <property type="entry name" value="Exosortase_EpsH"/>
    <property type="match status" value="1"/>
</dbReference>
<keyword evidence="1" id="KW-0812">Transmembrane</keyword>
<protein>
    <submittedName>
        <fullName evidence="2">Archaeosortase/exosortase family protein</fullName>
    </submittedName>
</protein>
<sequence length="152" mass="17384">MTHSHIKYWLALIGIGLISLHLYLSELFSKAGSVSHNSLFWMVVLFSIWEKRDRLQLESDRISSFCGTALISLVLYKSLHLFPDDFFLRISPLLSLIGWGLLGSGIKGIKQYSQEIFLLSFLAIPWEFIYIRSYALTKNKKNGLHGIILGLH</sequence>